<evidence type="ECO:0000256" key="1">
    <source>
        <dbReference type="SAM" id="MobiDB-lite"/>
    </source>
</evidence>
<evidence type="ECO:0000313" key="4">
    <source>
        <dbReference type="Proteomes" id="UP000054937"/>
    </source>
</evidence>
<dbReference type="InterPro" id="IPR013930">
    <property type="entry name" value="RPAP1_N"/>
</dbReference>
<dbReference type="InParanoid" id="A0A0V0R7P2"/>
<dbReference type="Proteomes" id="UP000054937">
    <property type="component" value="Unassembled WGS sequence"/>
</dbReference>
<reference evidence="3 4" key="1">
    <citation type="journal article" date="2015" name="Sci. Rep.">
        <title>Genome of the facultative scuticociliatosis pathogen Pseudocohnilembus persalinus provides insight into its virulence through horizontal gene transfer.</title>
        <authorList>
            <person name="Xiong J."/>
            <person name="Wang G."/>
            <person name="Cheng J."/>
            <person name="Tian M."/>
            <person name="Pan X."/>
            <person name="Warren A."/>
            <person name="Jiang C."/>
            <person name="Yuan D."/>
            <person name="Miao W."/>
        </authorList>
    </citation>
    <scope>NUCLEOTIDE SEQUENCE [LARGE SCALE GENOMIC DNA]</scope>
    <source>
        <strain evidence="3">36N120E</strain>
    </source>
</reference>
<feature type="domain" description="RPAP1 N-terminal" evidence="2">
    <location>
        <begin position="110"/>
        <end position="150"/>
    </location>
</feature>
<protein>
    <recommendedName>
        <fullName evidence="2">RPAP1 N-terminal domain-containing protein</fullName>
    </recommendedName>
</protein>
<feature type="region of interest" description="Disordered" evidence="1">
    <location>
        <begin position="21"/>
        <end position="40"/>
    </location>
</feature>
<dbReference type="AlphaFoldDB" id="A0A0V0R7P2"/>
<accession>A0A0V0R7P2</accession>
<evidence type="ECO:0000313" key="3">
    <source>
        <dbReference type="EMBL" id="KRX10491.1"/>
    </source>
</evidence>
<sequence>MEQKPRKKVSLFKQNIQKIKASQNQNNNAESNNKNLNNQQNFPVSVKLQSYQRNDEQQNEEEEYGNETLNQANFKNQRNINQNQNQFQNKNINQNQNDTSKIKVSPEEYQDINKQNLEFINSLSEKQVKAYQEEIMKEFSPNLVEKFKQKEFLEVFDNSKQNRLNAATVSQNDEDINQSDGYNLDIENYIQENPQEIQKIFNINPVETKDLISKMCFNVNGELLLESTEQSHLKKLKKKIDLEIKKENNEENWEQNPQFLQFYDLEIILNLLTTNSEYSFNHSIATELISKILDQFTKHIKQNKEEQFDQIYQEQEIIVYRLDFVKYLEDKLTLTYRLIDLLRSSKNISVSLNSFSTLVKYLQFQVGQETLIPQHFNVPYKIIFNTQQERAKKLVNIIRDMFLIEHSKNFLLKIEDPNHLQHLLPEIISLLEILFFLDSEVYQKQIISSKFMEVLKKKIPLLAENQQDLCLTLTHKLEYLQFINIIQKHKKQEHLRYYHRNEFTLQILKQHKFNIEEISFQDLEFYGNLKILQQENSPNKQKIFKKIIEQPKIQQKIFLTDLPNLLQFYTEITLLKKNLPSKTQKNQVIFLEQANFYFEDFLILVKDLFLLENLPLQEENDEFLVIYSIYLLLRETKNYSLISPFVLNFENWKKKQQKLKTDLNSETLKFLSKNNNQLKNSIQLENLVEILQKTLNFLQKQNNLLLPEKIFTLNLIRALKIFLDTENLGFLTFEKQEMLTKYFQTLTSKSDPYILNTIFQKDPEFIGALITSYNYSSYGNQAFTNIMFYFVNPRYFDLELQLCYKQLCLLIPIRNQNPVYFLK</sequence>
<proteinExistence type="predicted"/>
<organism evidence="3 4">
    <name type="scientific">Pseudocohnilembus persalinus</name>
    <name type="common">Ciliate</name>
    <dbReference type="NCBI Taxonomy" id="266149"/>
    <lineage>
        <taxon>Eukaryota</taxon>
        <taxon>Sar</taxon>
        <taxon>Alveolata</taxon>
        <taxon>Ciliophora</taxon>
        <taxon>Intramacronucleata</taxon>
        <taxon>Oligohymenophorea</taxon>
        <taxon>Scuticociliatia</taxon>
        <taxon>Philasterida</taxon>
        <taxon>Pseudocohnilembidae</taxon>
        <taxon>Pseudocohnilembus</taxon>
    </lineage>
</organism>
<name>A0A0V0R7P2_PSEPJ</name>
<dbReference type="Pfam" id="PF08621">
    <property type="entry name" value="RPAP1_N"/>
    <property type="match status" value="1"/>
</dbReference>
<feature type="compositionally biased region" description="Low complexity" evidence="1">
    <location>
        <begin position="23"/>
        <end position="40"/>
    </location>
</feature>
<evidence type="ECO:0000259" key="2">
    <source>
        <dbReference type="Pfam" id="PF08621"/>
    </source>
</evidence>
<keyword evidence="4" id="KW-1185">Reference proteome</keyword>
<comment type="caution">
    <text evidence="3">The sequence shown here is derived from an EMBL/GenBank/DDBJ whole genome shotgun (WGS) entry which is preliminary data.</text>
</comment>
<gene>
    <name evidence="3" type="ORF">PPERSA_08793</name>
</gene>
<dbReference type="EMBL" id="LDAU01000027">
    <property type="protein sequence ID" value="KRX10491.1"/>
    <property type="molecule type" value="Genomic_DNA"/>
</dbReference>